<dbReference type="STRING" id="41047.A0A397H636"/>
<dbReference type="Gene3D" id="4.10.240.10">
    <property type="entry name" value="Zn(2)-C6 fungal-type DNA-binding domain"/>
    <property type="match status" value="1"/>
</dbReference>
<organism evidence="7 8">
    <name type="scientific">Aspergillus thermomutatus</name>
    <name type="common">Neosartorya pseudofischeri</name>
    <dbReference type="NCBI Taxonomy" id="41047"/>
    <lineage>
        <taxon>Eukaryota</taxon>
        <taxon>Fungi</taxon>
        <taxon>Dikarya</taxon>
        <taxon>Ascomycota</taxon>
        <taxon>Pezizomycotina</taxon>
        <taxon>Eurotiomycetes</taxon>
        <taxon>Eurotiomycetidae</taxon>
        <taxon>Eurotiales</taxon>
        <taxon>Aspergillaceae</taxon>
        <taxon>Aspergillus</taxon>
        <taxon>Aspergillus subgen. Fumigati</taxon>
    </lineage>
</organism>
<evidence type="ECO:0000313" key="8">
    <source>
        <dbReference type="Proteomes" id="UP000215305"/>
    </source>
</evidence>
<keyword evidence="4" id="KW-0539">Nucleus</keyword>
<feature type="domain" description="Zn(2)-C6 fungal-type" evidence="6">
    <location>
        <begin position="38"/>
        <end position="68"/>
    </location>
</feature>
<protein>
    <recommendedName>
        <fullName evidence="6">Zn(2)-C6 fungal-type domain-containing protein</fullName>
    </recommendedName>
</protein>
<evidence type="ECO:0000256" key="5">
    <source>
        <dbReference type="SAM" id="MobiDB-lite"/>
    </source>
</evidence>
<dbReference type="OrthoDB" id="4356994at2759"/>
<feature type="region of interest" description="Disordered" evidence="5">
    <location>
        <begin position="70"/>
        <end position="126"/>
    </location>
</feature>
<evidence type="ECO:0000256" key="3">
    <source>
        <dbReference type="ARBA" id="ARBA00023163"/>
    </source>
</evidence>
<dbReference type="Proteomes" id="UP000215305">
    <property type="component" value="Unassembled WGS sequence"/>
</dbReference>
<dbReference type="InterPro" id="IPR036864">
    <property type="entry name" value="Zn2-C6_fun-type_DNA-bd_sf"/>
</dbReference>
<dbReference type="RefSeq" id="XP_026615464.1">
    <property type="nucleotide sequence ID" value="XM_026754377.1"/>
</dbReference>
<dbReference type="GO" id="GO:0008270">
    <property type="term" value="F:zinc ion binding"/>
    <property type="evidence" value="ECO:0007669"/>
    <property type="project" value="InterPro"/>
</dbReference>
<keyword evidence="1" id="KW-0805">Transcription regulation</keyword>
<dbReference type="GO" id="GO:0000981">
    <property type="term" value="F:DNA-binding transcription factor activity, RNA polymerase II-specific"/>
    <property type="evidence" value="ECO:0007669"/>
    <property type="project" value="InterPro"/>
</dbReference>
<keyword evidence="2" id="KW-0238">DNA-binding</keyword>
<dbReference type="PROSITE" id="PS50048">
    <property type="entry name" value="ZN2_CY6_FUNGAL_2"/>
    <property type="match status" value="1"/>
</dbReference>
<keyword evidence="3" id="KW-0804">Transcription</keyword>
<gene>
    <name evidence="7" type="ORF">CDV56_100758</name>
</gene>
<proteinExistence type="predicted"/>
<sequence>MFITLRHSSNHPDMEQVVAMGANIAHDPRHGRLSRRPSCINCQKRKLRCTGSEGDCDRCVSRSVTCVFPPSNGRNRQRHALKKNFRTESPKTLSKVDSSEEVISPEPSEKDVGHNLPTPSVSPSESEAVRETLQDTTFYNDVTQLTVDLEALSRNMQLDTFPAAIDPRLQCLDGTSGAFQIVEDVPQVPSDELDLLRVDSLDRSTDLPVQEAIPNFSNNNSLASSPTNPTGESVLWNTPGCLCIYSTVGIMQQLDDEFSINSLTLDQIVQLLKWGIAQCSKPVDCPNCQILLTVDSVLVIICERLVEMFECVSRRLRLVHQRLAEPGIATPESEQSPSDTSDLESFALGLSGGQVSSTPGIFSDEFQTSYSYEEQVYIIRVLLRLQLRKFRALLSRLDGVMQIVGSETQRLKVLVIMQRLNKAAVCIDNSLRVMLQCLS</sequence>
<feature type="compositionally biased region" description="Basic residues" evidence="5">
    <location>
        <begin position="75"/>
        <end position="84"/>
    </location>
</feature>
<dbReference type="Pfam" id="PF00172">
    <property type="entry name" value="Zn_clus"/>
    <property type="match status" value="1"/>
</dbReference>
<evidence type="ECO:0000256" key="2">
    <source>
        <dbReference type="ARBA" id="ARBA00023125"/>
    </source>
</evidence>
<dbReference type="SUPFAM" id="SSF57701">
    <property type="entry name" value="Zn2/Cys6 DNA-binding domain"/>
    <property type="match status" value="1"/>
</dbReference>
<dbReference type="GO" id="GO:0003677">
    <property type="term" value="F:DNA binding"/>
    <property type="evidence" value="ECO:0007669"/>
    <property type="project" value="UniProtKB-KW"/>
</dbReference>
<evidence type="ECO:0000259" key="6">
    <source>
        <dbReference type="PROSITE" id="PS50048"/>
    </source>
</evidence>
<dbReference type="AlphaFoldDB" id="A0A397H636"/>
<evidence type="ECO:0000313" key="7">
    <source>
        <dbReference type="EMBL" id="RHZ58512.1"/>
    </source>
</evidence>
<dbReference type="GeneID" id="38122732"/>
<evidence type="ECO:0000256" key="1">
    <source>
        <dbReference type="ARBA" id="ARBA00023015"/>
    </source>
</evidence>
<evidence type="ECO:0000256" key="4">
    <source>
        <dbReference type="ARBA" id="ARBA00023242"/>
    </source>
</evidence>
<dbReference type="EMBL" id="NKHU02000067">
    <property type="protein sequence ID" value="RHZ58512.1"/>
    <property type="molecule type" value="Genomic_DNA"/>
</dbReference>
<dbReference type="SMART" id="SM00066">
    <property type="entry name" value="GAL4"/>
    <property type="match status" value="1"/>
</dbReference>
<accession>A0A397H636</accession>
<dbReference type="VEuPathDB" id="FungiDB:CDV56_100758"/>
<comment type="caution">
    <text evidence="7">The sequence shown here is derived from an EMBL/GenBank/DDBJ whole genome shotgun (WGS) entry which is preliminary data.</text>
</comment>
<name>A0A397H636_ASPTH</name>
<reference evidence="7" key="1">
    <citation type="submission" date="2018-08" db="EMBL/GenBank/DDBJ databases">
        <title>Draft genome sequence of azole-resistant Aspergillus thermomutatus (Neosartorya pseudofischeri) strain HMR AF 39, isolated from a human nasal aspirate.</title>
        <authorList>
            <person name="Parent-Michaud M."/>
            <person name="Dufresne P.J."/>
            <person name="Fournier E."/>
            <person name="Martineau C."/>
            <person name="Moreira S."/>
            <person name="Perkins V."/>
            <person name="De Repentigny L."/>
            <person name="Dufresne S.F."/>
        </authorList>
    </citation>
    <scope>NUCLEOTIDE SEQUENCE [LARGE SCALE GENOMIC DNA]</scope>
    <source>
        <strain evidence="7">HMR AF 39</strain>
    </source>
</reference>
<keyword evidence="8" id="KW-1185">Reference proteome</keyword>
<dbReference type="CDD" id="cd00067">
    <property type="entry name" value="GAL4"/>
    <property type="match status" value="1"/>
</dbReference>
<dbReference type="InterPro" id="IPR001138">
    <property type="entry name" value="Zn2Cys6_DnaBD"/>
</dbReference>